<dbReference type="EMBL" id="JBBPBM010000007">
    <property type="protein sequence ID" value="KAK8574478.1"/>
    <property type="molecule type" value="Genomic_DNA"/>
</dbReference>
<comment type="caution">
    <text evidence="1">The sequence shown here is derived from an EMBL/GenBank/DDBJ whole genome shotgun (WGS) entry which is preliminary data.</text>
</comment>
<dbReference type="Proteomes" id="UP001472677">
    <property type="component" value="Unassembled WGS sequence"/>
</dbReference>
<evidence type="ECO:0000313" key="1">
    <source>
        <dbReference type="EMBL" id="KAK8574478.1"/>
    </source>
</evidence>
<protein>
    <submittedName>
        <fullName evidence="1">Uncharacterized protein</fullName>
    </submittedName>
</protein>
<gene>
    <name evidence="1" type="ORF">V6N12_062168</name>
</gene>
<accession>A0ABR2F829</accession>
<reference evidence="1 2" key="1">
    <citation type="journal article" date="2024" name="G3 (Bethesda)">
        <title>Genome assembly of Hibiscus sabdariffa L. provides insights into metabolisms of medicinal natural products.</title>
        <authorList>
            <person name="Kim T."/>
        </authorList>
    </citation>
    <scope>NUCLEOTIDE SEQUENCE [LARGE SCALE GENOMIC DNA]</scope>
    <source>
        <strain evidence="1">TK-2024</strain>
        <tissue evidence="1">Old leaves</tissue>
    </source>
</reference>
<evidence type="ECO:0000313" key="2">
    <source>
        <dbReference type="Proteomes" id="UP001472677"/>
    </source>
</evidence>
<organism evidence="1 2">
    <name type="scientific">Hibiscus sabdariffa</name>
    <name type="common">roselle</name>
    <dbReference type="NCBI Taxonomy" id="183260"/>
    <lineage>
        <taxon>Eukaryota</taxon>
        <taxon>Viridiplantae</taxon>
        <taxon>Streptophyta</taxon>
        <taxon>Embryophyta</taxon>
        <taxon>Tracheophyta</taxon>
        <taxon>Spermatophyta</taxon>
        <taxon>Magnoliopsida</taxon>
        <taxon>eudicotyledons</taxon>
        <taxon>Gunneridae</taxon>
        <taxon>Pentapetalae</taxon>
        <taxon>rosids</taxon>
        <taxon>malvids</taxon>
        <taxon>Malvales</taxon>
        <taxon>Malvaceae</taxon>
        <taxon>Malvoideae</taxon>
        <taxon>Hibiscus</taxon>
    </lineage>
</organism>
<name>A0ABR2F829_9ROSI</name>
<keyword evidence="2" id="KW-1185">Reference proteome</keyword>
<sequence>MSSLIIFSLAMEDDVTGSVHRDRVFHGGGGGGYGNMQRIGTGTDRHEIEEEEVAKEKELALAIFTSFAENGLVDDSRSVFASCKCFGNIKRGSFSCS</sequence>
<proteinExistence type="predicted"/>